<dbReference type="HOGENOM" id="CLU_1916471_0_0_1"/>
<dbReference type="VEuPathDB" id="FungiDB:I7I50_11383"/>
<keyword evidence="2" id="KW-1185">Reference proteome</keyword>
<dbReference type="AlphaFoldDB" id="C0NLM0"/>
<proteinExistence type="predicted"/>
<accession>C0NLM0</accession>
<organism evidence="1 2">
    <name type="scientific">Ajellomyces capsulatus (strain G186AR / H82 / ATCC MYA-2454 / RMSCC 2432)</name>
    <name type="common">Darling's disease fungus</name>
    <name type="synonym">Histoplasma capsulatum</name>
    <dbReference type="NCBI Taxonomy" id="447093"/>
    <lineage>
        <taxon>Eukaryota</taxon>
        <taxon>Fungi</taxon>
        <taxon>Dikarya</taxon>
        <taxon>Ascomycota</taxon>
        <taxon>Pezizomycotina</taxon>
        <taxon>Eurotiomycetes</taxon>
        <taxon>Eurotiomycetidae</taxon>
        <taxon>Onygenales</taxon>
        <taxon>Ajellomycetaceae</taxon>
        <taxon>Histoplasma</taxon>
    </lineage>
</organism>
<reference evidence="1" key="1">
    <citation type="submission" date="2009-02" db="EMBL/GenBank/DDBJ databases">
        <title>The Genome Sequence of Ajellomyces capsulatus strain G186AR.</title>
        <authorList>
            <consortium name="The Broad Institute Genome Sequencing Platform"/>
            <person name="Champion M."/>
            <person name="Cuomo C."/>
            <person name="Ma L.-J."/>
            <person name="Henn M.R."/>
            <person name="Sil A."/>
            <person name="Goldman B."/>
            <person name="Young S.K."/>
            <person name="Kodira C.D."/>
            <person name="Zeng Q."/>
            <person name="Koehrsen M."/>
            <person name="Alvarado L."/>
            <person name="Berlin A."/>
            <person name="Borenstein D."/>
            <person name="Chen Z."/>
            <person name="Engels R."/>
            <person name="Freedman E."/>
            <person name="Gellesch M."/>
            <person name="Goldberg J."/>
            <person name="Griggs A."/>
            <person name="Gujja S."/>
            <person name="Heiman D."/>
            <person name="Hepburn T."/>
            <person name="Howarth C."/>
            <person name="Jen D."/>
            <person name="Larson L."/>
            <person name="Lewis B."/>
            <person name="Mehta T."/>
            <person name="Park D."/>
            <person name="Pearson M."/>
            <person name="Roberts A."/>
            <person name="Saif S."/>
            <person name="Shea T."/>
            <person name="Shenoy N."/>
            <person name="Sisk P."/>
            <person name="Stolte C."/>
            <person name="Sykes S."/>
            <person name="Walk T."/>
            <person name="White J."/>
            <person name="Yandava C."/>
            <person name="Klein B."/>
            <person name="McEwen J.G."/>
            <person name="Puccia R."/>
            <person name="Goldman G.H."/>
            <person name="Felipe M.S."/>
            <person name="Nino-Vega G."/>
            <person name="San-Blas G."/>
            <person name="Taylor J."/>
            <person name="Mendoza L."/>
            <person name="Galagan J."/>
            <person name="Nusbaum C."/>
            <person name="Birren B."/>
        </authorList>
    </citation>
    <scope>NUCLEOTIDE SEQUENCE</scope>
    <source>
        <strain evidence="1">G186AR</strain>
    </source>
</reference>
<evidence type="ECO:0000313" key="2">
    <source>
        <dbReference type="Proteomes" id="UP000001631"/>
    </source>
</evidence>
<dbReference type="GeneID" id="69037416"/>
<evidence type="ECO:0000313" key="1">
    <source>
        <dbReference type="EMBL" id="EEH07521.1"/>
    </source>
</evidence>
<dbReference type="Proteomes" id="UP000001631">
    <property type="component" value="Unassembled WGS sequence"/>
</dbReference>
<dbReference type="EMBL" id="GG663367">
    <property type="protein sequence ID" value="EEH07521.1"/>
    <property type="molecule type" value="Genomic_DNA"/>
</dbReference>
<dbReference type="InParanoid" id="C0NLM0"/>
<gene>
    <name evidence="1" type="ORF">HCBG_04400</name>
</gene>
<sequence length="132" mass="14221">MIVKPPQSPTDDHCHQQAVSRARYVSTGALAFIMVVVSTGPDYHNTGSTRSCRTDASMCIGHALLTPIVVLSHNAGKVAHDLHSSRKSLSFRCRIDVYCDTYLSRVAMVCVDPASNCVTAGNGFRASIDVIL</sequence>
<dbReference type="RefSeq" id="XP_045288002.1">
    <property type="nucleotide sequence ID" value="XM_045431449.1"/>
</dbReference>
<protein>
    <submittedName>
        <fullName evidence="1">Uncharacterized protein</fullName>
    </submittedName>
</protein>
<name>C0NLM0_AJECG</name>